<gene>
    <name evidence="1" type="ORF">Focb16_v010943</name>
</gene>
<comment type="caution">
    <text evidence="1">The sequence shown here is derived from an EMBL/GenBank/DDBJ whole genome shotgun (WGS) entry which is preliminary data.</text>
</comment>
<evidence type="ECO:0000313" key="1">
    <source>
        <dbReference type="EMBL" id="TVY66184.1"/>
    </source>
</evidence>
<evidence type="ECO:0000313" key="2">
    <source>
        <dbReference type="Proteomes" id="UP000320707"/>
    </source>
</evidence>
<reference evidence="1 2" key="1">
    <citation type="journal article" date="2019" name="Microbiol. Resour. Announc.">
        <title>High-quality draft genome sequence of Fusarium oxysporum f. sp. cubense strain 160527, a causal agent of Panama disease.</title>
        <authorList>
            <person name="Asai S."/>
            <person name="Ayukawa Y."/>
            <person name="Gan P."/>
            <person name="Masuda S."/>
            <person name="Komatsu K."/>
            <person name="Shirasu K."/>
            <person name="Arie T."/>
        </authorList>
    </citation>
    <scope>NUCLEOTIDE SEQUENCE [LARGE SCALE GENOMIC DNA]</scope>
    <source>
        <strain evidence="1 2">160527</strain>
    </source>
</reference>
<proteinExistence type="predicted"/>
<protein>
    <submittedName>
        <fullName evidence="1">Uncharacterized protein</fullName>
    </submittedName>
</protein>
<sequence>MGPNNADIFRYVSSLPARQTVLKDAHEVFKAAITTQDCSWEEKFLRNFEFNTLGISEAPILNNTNHKEVRAYVTIIESTNEFRQLNSQPDFIYGWIPPQYMIDNHEIPAWSKVEAEAVDGENLLYPFLVVKFDDPDNEQRGNLHETAHNCIQGGSIGVRMVERLRHRLAERGVNIPGLYSSVFSFVLNRTTASIYFSYAWDETSEHVCLGASTVLFTFAISRKLVLTETELGCWLDRTQVD</sequence>
<organism evidence="1 2">
    <name type="scientific">Fusarium oxysporum f. sp. cubense</name>
    <dbReference type="NCBI Taxonomy" id="61366"/>
    <lineage>
        <taxon>Eukaryota</taxon>
        <taxon>Fungi</taxon>
        <taxon>Dikarya</taxon>
        <taxon>Ascomycota</taxon>
        <taxon>Pezizomycotina</taxon>
        <taxon>Sordariomycetes</taxon>
        <taxon>Hypocreomycetidae</taxon>
        <taxon>Hypocreales</taxon>
        <taxon>Nectriaceae</taxon>
        <taxon>Fusarium</taxon>
        <taxon>Fusarium oxysporum species complex</taxon>
    </lineage>
</organism>
<accession>A0A559L0D5</accession>
<dbReference type="Proteomes" id="UP000320707">
    <property type="component" value="Unassembled WGS sequence"/>
</dbReference>
<dbReference type="EMBL" id="SRMI01000007">
    <property type="protein sequence ID" value="TVY66184.1"/>
    <property type="molecule type" value="Genomic_DNA"/>
</dbReference>
<dbReference type="AlphaFoldDB" id="A0A559L0D5"/>
<name>A0A559L0D5_FUSOC</name>